<dbReference type="HOGENOM" id="CLU_044146_0_0_0"/>
<name>E8U321_DEIML</name>
<sequence>MQRLLALDLDGTLLHTDGTLSPRARAALHAARHAGWLILPVTARPARHARTLTPLLGAHELSCSGGALTLHADGHVLDRTPLPTPLAPFVHAARQALPGLALAADWGTHHLAERAYHALRAPHAPPRARAPDDLLPHLSPAPLKLLARHPHHDGPTLACALQDLHVQAPTPPLHVSASSRHFAEVTDAAATKLAAVQRTCARHGLDRAQVLAFGDMPADAPLLAWAGVGVAVANAHADALHAADDVTLSNDQDGVALSIERVLAAHAAARMTSTDRT</sequence>
<keyword evidence="1" id="KW-0378">Hydrolase</keyword>
<dbReference type="RefSeq" id="WP_013555264.1">
    <property type="nucleotide sequence ID" value="NC_014958.1"/>
</dbReference>
<dbReference type="Gene3D" id="3.40.50.1000">
    <property type="entry name" value="HAD superfamily/HAD-like"/>
    <property type="match status" value="1"/>
</dbReference>
<dbReference type="STRING" id="709986.Deima_0095"/>
<dbReference type="KEGG" id="dmr:Deima_0095"/>
<dbReference type="eggNOG" id="COG0561">
    <property type="taxonomic scope" value="Bacteria"/>
</dbReference>
<dbReference type="InterPro" id="IPR023214">
    <property type="entry name" value="HAD_sf"/>
</dbReference>
<dbReference type="EMBL" id="CP002454">
    <property type="protein sequence ID" value="ADV65759.1"/>
    <property type="molecule type" value="Genomic_DNA"/>
</dbReference>
<dbReference type="Proteomes" id="UP000008635">
    <property type="component" value="Chromosome"/>
</dbReference>
<protein>
    <submittedName>
        <fullName evidence="1">HAD-superfamily hydrolase, subfamily IIB</fullName>
    </submittedName>
</protein>
<dbReference type="GO" id="GO:0000287">
    <property type="term" value="F:magnesium ion binding"/>
    <property type="evidence" value="ECO:0007669"/>
    <property type="project" value="TreeGrafter"/>
</dbReference>
<dbReference type="InterPro" id="IPR036412">
    <property type="entry name" value="HAD-like_sf"/>
</dbReference>
<dbReference type="PANTHER" id="PTHR10000">
    <property type="entry name" value="PHOSPHOSERINE PHOSPHATASE"/>
    <property type="match status" value="1"/>
</dbReference>
<dbReference type="PANTHER" id="PTHR10000:SF8">
    <property type="entry name" value="HAD SUPERFAMILY HYDROLASE-LIKE, TYPE 3"/>
    <property type="match status" value="1"/>
</dbReference>
<dbReference type="Gene3D" id="3.30.1240.10">
    <property type="match status" value="1"/>
</dbReference>
<dbReference type="SUPFAM" id="SSF56784">
    <property type="entry name" value="HAD-like"/>
    <property type="match status" value="1"/>
</dbReference>
<organism evidence="1 2">
    <name type="scientific">Deinococcus maricopensis (strain DSM 21211 / LMG 22137 / NRRL B-23946 / LB-34)</name>
    <dbReference type="NCBI Taxonomy" id="709986"/>
    <lineage>
        <taxon>Bacteria</taxon>
        <taxon>Thermotogati</taxon>
        <taxon>Deinococcota</taxon>
        <taxon>Deinococci</taxon>
        <taxon>Deinococcales</taxon>
        <taxon>Deinococcaceae</taxon>
        <taxon>Deinococcus</taxon>
    </lineage>
</organism>
<dbReference type="AlphaFoldDB" id="E8U321"/>
<evidence type="ECO:0000313" key="1">
    <source>
        <dbReference type="EMBL" id="ADV65759.1"/>
    </source>
</evidence>
<reference evidence="2" key="2">
    <citation type="submission" date="2011-01" db="EMBL/GenBank/DDBJ databases">
        <title>The complete genome of Deinococcus maricopensis DSM 21211.</title>
        <authorList>
            <consortium name="US DOE Joint Genome Institute (JGI-PGF)"/>
            <person name="Lucas S."/>
            <person name="Copeland A."/>
            <person name="Lapidus A."/>
            <person name="Goodwin L."/>
            <person name="Pitluck S."/>
            <person name="Kyrpides N."/>
            <person name="Mavromatis K."/>
            <person name="Pagani I."/>
            <person name="Ivanova N."/>
            <person name="Ovchinnikova G."/>
            <person name="Zeytun A."/>
            <person name="Detter J.C."/>
            <person name="Han C."/>
            <person name="Land M."/>
            <person name="Hauser L."/>
            <person name="Markowitz V."/>
            <person name="Cheng J.-F."/>
            <person name="Hugenholtz P."/>
            <person name="Woyke T."/>
            <person name="Wu D."/>
            <person name="Pukall R."/>
            <person name="Gehrich-Schroeter G."/>
            <person name="Brambilla E."/>
            <person name="Klenk H.-P."/>
            <person name="Eisen J.A."/>
        </authorList>
    </citation>
    <scope>NUCLEOTIDE SEQUENCE [LARGE SCALE GENOMIC DNA]</scope>
    <source>
        <strain evidence="2">DSM 21211 / LMG 22137 / NRRL B-23946 / LB-34</strain>
    </source>
</reference>
<dbReference type="GO" id="GO:0016791">
    <property type="term" value="F:phosphatase activity"/>
    <property type="evidence" value="ECO:0007669"/>
    <property type="project" value="TreeGrafter"/>
</dbReference>
<dbReference type="GO" id="GO:0005829">
    <property type="term" value="C:cytosol"/>
    <property type="evidence" value="ECO:0007669"/>
    <property type="project" value="TreeGrafter"/>
</dbReference>
<dbReference type="Pfam" id="PF08282">
    <property type="entry name" value="Hydrolase_3"/>
    <property type="match status" value="1"/>
</dbReference>
<gene>
    <name evidence="1" type="ordered locus">Deima_0095</name>
</gene>
<proteinExistence type="predicted"/>
<evidence type="ECO:0000313" key="2">
    <source>
        <dbReference type="Proteomes" id="UP000008635"/>
    </source>
</evidence>
<reference evidence="1 2" key="1">
    <citation type="journal article" date="2011" name="Stand. Genomic Sci.">
        <title>Complete genome sequence of Deinococcus maricopensis type strain (LB-34).</title>
        <authorList>
            <person name="Pukall R."/>
            <person name="Zeytun A."/>
            <person name="Lucas S."/>
            <person name="Lapidus A."/>
            <person name="Hammon N."/>
            <person name="Deshpande S."/>
            <person name="Nolan M."/>
            <person name="Cheng J.F."/>
            <person name="Pitluck S."/>
            <person name="Liolios K."/>
            <person name="Pagani I."/>
            <person name="Mikhailova N."/>
            <person name="Ivanova N."/>
            <person name="Mavromatis K."/>
            <person name="Pati A."/>
            <person name="Tapia R."/>
            <person name="Han C."/>
            <person name="Goodwin L."/>
            <person name="Chen A."/>
            <person name="Palaniappan K."/>
            <person name="Land M."/>
            <person name="Hauser L."/>
            <person name="Chang Y.J."/>
            <person name="Jeffries C.D."/>
            <person name="Brambilla E.M."/>
            <person name="Rohde M."/>
            <person name="Goker M."/>
            <person name="Detter J.C."/>
            <person name="Woyke T."/>
            <person name="Bristow J."/>
            <person name="Eisen J.A."/>
            <person name="Markowitz V."/>
            <person name="Hugenholtz P."/>
            <person name="Kyrpides N.C."/>
            <person name="Klenk H.P."/>
        </authorList>
    </citation>
    <scope>NUCLEOTIDE SEQUENCE [LARGE SCALE GENOMIC DNA]</scope>
    <source>
        <strain evidence="2">DSM 21211 / LMG 22137 / NRRL B-23946 / LB-34</strain>
    </source>
</reference>
<keyword evidence="2" id="KW-1185">Reference proteome</keyword>
<accession>E8U321</accession>